<keyword evidence="3" id="KW-1185">Reference proteome</keyword>
<dbReference type="PANTHER" id="PTHR13271:SF34">
    <property type="entry name" value="N-LYSINE METHYLTRANSFERASE SETD6"/>
    <property type="match status" value="1"/>
</dbReference>
<dbReference type="InterPro" id="IPR046341">
    <property type="entry name" value="SET_dom_sf"/>
</dbReference>
<comment type="caution">
    <text evidence="2">The sequence shown here is derived from an EMBL/GenBank/DDBJ whole genome shotgun (WGS) entry which is preliminary data.</text>
</comment>
<organism evidence="2 3">
    <name type="scientific">Boletus reticuloceps</name>
    <dbReference type="NCBI Taxonomy" id="495285"/>
    <lineage>
        <taxon>Eukaryota</taxon>
        <taxon>Fungi</taxon>
        <taxon>Dikarya</taxon>
        <taxon>Basidiomycota</taxon>
        <taxon>Agaricomycotina</taxon>
        <taxon>Agaricomycetes</taxon>
        <taxon>Agaricomycetidae</taxon>
        <taxon>Boletales</taxon>
        <taxon>Boletineae</taxon>
        <taxon>Boletaceae</taxon>
        <taxon>Boletoideae</taxon>
        <taxon>Boletus</taxon>
    </lineage>
</organism>
<dbReference type="EMBL" id="JAGFBS010000001">
    <property type="protein sequence ID" value="KAG6381537.1"/>
    <property type="molecule type" value="Genomic_DNA"/>
</dbReference>
<dbReference type="OrthoDB" id="441812at2759"/>
<proteinExistence type="predicted"/>
<dbReference type="Proteomes" id="UP000683000">
    <property type="component" value="Unassembled WGS sequence"/>
</dbReference>
<dbReference type="InterPro" id="IPR050600">
    <property type="entry name" value="SETD3_SETD6_MTase"/>
</dbReference>
<dbReference type="GO" id="GO:0005634">
    <property type="term" value="C:nucleus"/>
    <property type="evidence" value="ECO:0007669"/>
    <property type="project" value="TreeGrafter"/>
</dbReference>
<dbReference type="Gene3D" id="3.90.1410.10">
    <property type="entry name" value="set domain protein methyltransferase, domain 1"/>
    <property type="match status" value="1"/>
</dbReference>
<evidence type="ECO:0000313" key="2">
    <source>
        <dbReference type="EMBL" id="KAG6381537.1"/>
    </source>
</evidence>
<feature type="compositionally biased region" description="Basic and acidic residues" evidence="1">
    <location>
        <begin position="495"/>
        <end position="504"/>
    </location>
</feature>
<feature type="compositionally biased region" description="Basic and acidic residues" evidence="1">
    <location>
        <begin position="452"/>
        <end position="465"/>
    </location>
</feature>
<evidence type="ECO:0000313" key="3">
    <source>
        <dbReference type="Proteomes" id="UP000683000"/>
    </source>
</evidence>
<feature type="region of interest" description="Disordered" evidence="1">
    <location>
        <begin position="330"/>
        <end position="470"/>
    </location>
</feature>
<reference evidence="2" key="1">
    <citation type="submission" date="2021-03" db="EMBL/GenBank/DDBJ databases">
        <title>Evolutionary innovations through gain and loss of genes in the ectomycorrhizal Boletales.</title>
        <authorList>
            <person name="Wu G."/>
            <person name="Miyauchi S."/>
            <person name="Morin E."/>
            <person name="Yang Z.-L."/>
            <person name="Xu J."/>
            <person name="Martin F.M."/>
        </authorList>
    </citation>
    <scope>NUCLEOTIDE SEQUENCE</scope>
    <source>
        <strain evidence="2">BR01</strain>
    </source>
</reference>
<dbReference type="SUPFAM" id="SSF82199">
    <property type="entry name" value="SET domain"/>
    <property type="match status" value="1"/>
</dbReference>
<dbReference type="AlphaFoldDB" id="A0A8I2Z150"/>
<protein>
    <submittedName>
        <fullName evidence="2">Uncharacterized protein</fullName>
    </submittedName>
</protein>
<accession>A0A8I2Z150</accession>
<name>A0A8I2Z150_9AGAM</name>
<sequence length="575" mass="62830">MKSDPSHQSRTLSGGGMTDHLPPTAAFFEACLYVYSSDYDVCVECGSLAECEHDREVASTTVPAPLLSNVHPLSHDGNPTSSKTDYLEMRTVRPISPFSEVFNTYGSLPNAALLSRYGFVLPENEHDTVRMVLDPLSTMRNLFKCVGLEELSVGKDIHAVIGASAFERFAIRNGCRDRGQGIGDDEGSSLSVSAGAWENTMNRLLHVFTYVAGMWSSDAAWDEPYDDGLVFNPQSPLTGSVSFQAGDDDGPSRITRDLVINSDGKISHNLWLFCILVALFAARSHLGTSLGDLMERVERGPEGIASLTEFKATLINAQRYVERLRHIHDRDSDDGDMEDSGNHGSTSSPPLPHPALSSLKLDYDTESDDCAQPAAAVPSQPRPAITPKDVVMGRPLGTGPQDPEISRGFLPISQASSDLSRGPMIPCHPTQGGAEDSYQETSMDHTTGYSAQRDRSPSAEGERPAKRVRRYSDSVVANRVDRLGRATPESARQGQHREVQDASDDAKVQMTVTDHDETHRMALMLARIVVCLCRDRYRPPTLGKEQRGVGMTAAELGDLLDPARDNQYWLPEVAL</sequence>
<gene>
    <name evidence="2" type="ORF">JVT61DRAFT_126</name>
</gene>
<feature type="compositionally biased region" description="Polar residues" evidence="1">
    <location>
        <begin position="439"/>
        <end position="450"/>
    </location>
</feature>
<feature type="region of interest" description="Disordered" evidence="1">
    <location>
        <begin position="482"/>
        <end position="504"/>
    </location>
</feature>
<evidence type="ECO:0000256" key="1">
    <source>
        <dbReference type="SAM" id="MobiDB-lite"/>
    </source>
</evidence>
<dbReference type="PANTHER" id="PTHR13271">
    <property type="entry name" value="UNCHARACTERIZED PUTATIVE METHYLTRANSFERASE"/>
    <property type="match status" value="1"/>
</dbReference>
<dbReference type="GO" id="GO:0016279">
    <property type="term" value="F:protein-lysine N-methyltransferase activity"/>
    <property type="evidence" value="ECO:0007669"/>
    <property type="project" value="TreeGrafter"/>
</dbReference>